<gene>
    <name evidence="1" type="ORF">IX84_20850</name>
</gene>
<dbReference type="STRING" id="1524460.IX84_20850"/>
<name>A0A098S385_9BACT</name>
<proteinExistence type="predicted"/>
<dbReference type="EMBL" id="JPOS01000077">
    <property type="protein sequence ID" value="KGE86600.1"/>
    <property type="molecule type" value="Genomic_DNA"/>
</dbReference>
<evidence type="ECO:0000313" key="1">
    <source>
        <dbReference type="EMBL" id="KGE86600.1"/>
    </source>
</evidence>
<dbReference type="Proteomes" id="UP000029736">
    <property type="component" value="Unassembled WGS sequence"/>
</dbReference>
<keyword evidence="2" id="KW-1185">Reference proteome</keyword>
<evidence type="ECO:0008006" key="3">
    <source>
        <dbReference type="Google" id="ProtNLM"/>
    </source>
</evidence>
<comment type="caution">
    <text evidence="1">The sequence shown here is derived from an EMBL/GenBank/DDBJ whole genome shotgun (WGS) entry which is preliminary data.</text>
</comment>
<protein>
    <recommendedName>
        <fullName evidence="3">Response regulatory domain-containing protein</fullName>
    </recommendedName>
</protein>
<accession>A0A098S385</accession>
<evidence type="ECO:0000313" key="2">
    <source>
        <dbReference type="Proteomes" id="UP000029736"/>
    </source>
</evidence>
<organism evidence="1 2">
    <name type="scientific">Phaeodactylibacter xiamenensis</name>
    <dbReference type="NCBI Taxonomy" id="1524460"/>
    <lineage>
        <taxon>Bacteria</taxon>
        <taxon>Pseudomonadati</taxon>
        <taxon>Bacteroidota</taxon>
        <taxon>Saprospiria</taxon>
        <taxon>Saprospirales</taxon>
        <taxon>Haliscomenobacteraceae</taxon>
        <taxon>Phaeodactylibacter</taxon>
    </lineage>
</organism>
<reference evidence="1 2" key="1">
    <citation type="journal article" date="2014" name="Int. J. Syst. Evol. Microbiol.">
        <title>Phaeodactylibacter xiamenensis gen. nov., sp. nov., a member of the family Saprospiraceae isolated from the marine alga Phaeodactylum tricornutum.</title>
        <authorList>
            <person name="Chen Z.Jr."/>
            <person name="Lei X."/>
            <person name="Lai Q."/>
            <person name="Li Y."/>
            <person name="Zhang B."/>
            <person name="Zhang J."/>
            <person name="Zhang H."/>
            <person name="Yang L."/>
            <person name="Zheng W."/>
            <person name="Tian Y."/>
            <person name="Yu Z."/>
            <person name="Xu H.Jr."/>
            <person name="Zheng T."/>
        </authorList>
    </citation>
    <scope>NUCLEOTIDE SEQUENCE [LARGE SCALE GENOMIC DNA]</scope>
    <source>
        <strain evidence="1 2">KD52</strain>
    </source>
</reference>
<sequence length="131" mass="14984">MKHRFKVYLIEPCPVIAAHLSVCIEEMGGAVYHSKSYHLSSKRLPTNVLNPLRAIDSDLAIIAITPQYINKLLFLATQLHWQFELPVIWSSTLPIGTVGSHYMLEQKFPIICKPFSEYQVKSIVRDTLSRM</sequence>
<dbReference type="RefSeq" id="WP_282781056.1">
    <property type="nucleotide sequence ID" value="NZ_CAKZLC010000381.1"/>
</dbReference>
<dbReference type="AlphaFoldDB" id="A0A098S385"/>